<dbReference type="PANTHER" id="PTHR46401">
    <property type="entry name" value="GLYCOSYLTRANSFERASE WBBK-RELATED"/>
    <property type="match status" value="1"/>
</dbReference>
<dbReference type="Gene3D" id="3.40.50.2000">
    <property type="entry name" value="Glycogen Phosphorylase B"/>
    <property type="match status" value="2"/>
</dbReference>
<evidence type="ECO:0000259" key="2">
    <source>
        <dbReference type="Pfam" id="PF00534"/>
    </source>
</evidence>
<keyword evidence="5" id="KW-1185">Reference proteome</keyword>
<proteinExistence type="predicted"/>
<dbReference type="EMBL" id="CP026512">
    <property type="protein sequence ID" value="QAX82012.1"/>
    <property type="molecule type" value="Genomic_DNA"/>
</dbReference>
<accession>A0ABX5R9B2</accession>
<keyword evidence="1 4" id="KW-0808">Transferase</keyword>
<dbReference type="InterPro" id="IPR001296">
    <property type="entry name" value="Glyco_trans_1"/>
</dbReference>
<reference evidence="4 5" key="1">
    <citation type="journal article" date="2018" name="Genome Biol. Evol.">
        <title>Partnering With a Pest: Genomes of Hemlock Woolly Adelgid Symbionts Reveal Atypical Nutritional Provisioning Patterns in Dual-Obligate Bacteria.</title>
        <authorList>
            <person name="Weglarz K.M."/>
            <person name="Havill N.P."/>
            <person name="Burke G.R."/>
            <person name="von Dohlen C.D."/>
        </authorList>
    </citation>
    <scope>NUCLEOTIDE SEQUENCE [LARGE SCALE GENOMIC DNA]</scope>
    <source>
        <strain evidence="4 5">HWA_ENA</strain>
    </source>
</reference>
<dbReference type="Pfam" id="PF00534">
    <property type="entry name" value="Glycos_transf_1"/>
    <property type="match status" value="1"/>
</dbReference>
<evidence type="ECO:0000259" key="3">
    <source>
        <dbReference type="Pfam" id="PF09314"/>
    </source>
</evidence>
<name>A0ABX5R9B2_9PSED</name>
<dbReference type="Proteomes" id="UP000288953">
    <property type="component" value="Chromosome"/>
</dbReference>
<dbReference type="InterPro" id="IPR015393">
    <property type="entry name" value="DUF1972"/>
</dbReference>
<gene>
    <name evidence="4" type="ORF">C3B55_00688</name>
</gene>
<evidence type="ECO:0000256" key="1">
    <source>
        <dbReference type="ARBA" id="ARBA00022679"/>
    </source>
</evidence>
<evidence type="ECO:0000313" key="5">
    <source>
        <dbReference type="Proteomes" id="UP000288953"/>
    </source>
</evidence>
<evidence type="ECO:0000313" key="4">
    <source>
        <dbReference type="EMBL" id="QAX82012.1"/>
    </source>
</evidence>
<sequence length="374" mass="42370">MCLQNSMIFKLAIIGTVGLPAKYGGWETLSEQLIIYLDQKYEISLYCSSMSYASQLVKYRNANLIYLPLQANGVQSIFYDIVSMLHAYRKNDVLLILGVSGCVALPFLKLLTNNKIVVNIDGYEWKRTKWSALAKKFLKFSEAVAVKYSDAIITDNKVIQDYVRSEYRRESTLITYGGDHAITSILSKSDLQRYPLLAQPYAFSVCRIEPENNIHVIIEAFNTSSLPLIIVGNWKYSEYGKVLQDKYANKQHLHLLDSIYNSDELNLLRSNATIYIHGHSVGGTNPSLVEAMWLSLPIIAFDVSFNRISTEGCAKFFSSSQALIDSAVNLFANQAERAQLSKKMHEIAVRRYRWDSISAQYDNLFKSLLLSNEG</sequence>
<dbReference type="Pfam" id="PF09314">
    <property type="entry name" value="DUF1972"/>
    <property type="match status" value="1"/>
</dbReference>
<organism evidence="4 5">
    <name type="scientific">Candidatus Pseudomonas adelgestsugas</name>
    <dbReference type="NCBI Taxonomy" id="1302376"/>
    <lineage>
        <taxon>Bacteria</taxon>
        <taxon>Pseudomonadati</taxon>
        <taxon>Pseudomonadota</taxon>
        <taxon>Gammaproteobacteria</taxon>
        <taxon>Pseudomonadales</taxon>
        <taxon>Pseudomonadaceae</taxon>
        <taxon>Pseudomonas</taxon>
    </lineage>
</organism>
<feature type="domain" description="DUF1972" evidence="3">
    <location>
        <begin position="12"/>
        <end position="179"/>
    </location>
</feature>
<feature type="domain" description="Glycosyl transferase family 1" evidence="2">
    <location>
        <begin position="199"/>
        <end position="307"/>
    </location>
</feature>
<protein>
    <submittedName>
        <fullName evidence="4">Glycosyl transferases group 1</fullName>
    </submittedName>
</protein>
<dbReference type="GO" id="GO:0016740">
    <property type="term" value="F:transferase activity"/>
    <property type="evidence" value="ECO:0007669"/>
    <property type="project" value="UniProtKB-KW"/>
</dbReference>
<dbReference type="PANTHER" id="PTHR46401:SF2">
    <property type="entry name" value="GLYCOSYLTRANSFERASE WBBK-RELATED"/>
    <property type="match status" value="1"/>
</dbReference>
<dbReference type="SUPFAM" id="SSF53756">
    <property type="entry name" value="UDP-Glycosyltransferase/glycogen phosphorylase"/>
    <property type="match status" value="1"/>
</dbReference>